<evidence type="ECO:0000256" key="1">
    <source>
        <dbReference type="ARBA" id="ARBA00006721"/>
    </source>
</evidence>
<feature type="compositionally biased region" description="Pro residues" evidence="4">
    <location>
        <begin position="200"/>
        <end position="212"/>
    </location>
</feature>
<dbReference type="Proteomes" id="UP001303115">
    <property type="component" value="Unassembled WGS sequence"/>
</dbReference>
<name>A0AAN6ST49_9PEZI</name>
<evidence type="ECO:0000256" key="4">
    <source>
        <dbReference type="SAM" id="MobiDB-lite"/>
    </source>
</evidence>
<proteinExistence type="inferred from homology"/>
<organism evidence="5 6">
    <name type="scientific">Parachaetomium inaequale</name>
    <dbReference type="NCBI Taxonomy" id="2588326"/>
    <lineage>
        <taxon>Eukaryota</taxon>
        <taxon>Fungi</taxon>
        <taxon>Dikarya</taxon>
        <taxon>Ascomycota</taxon>
        <taxon>Pezizomycotina</taxon>
        <taxon>Sordariomycetes</taxon>
        <taxon>Sordariomycetidae</taxon>
        <taxon>Sordariales</taxon>
        <taxon>Chaetomiaceae</taxon>
        <taxon>Parachaetomium</taxon>
    </lineage>
</organism>
<evidence type="ECO:0000256" key="2">
    <source>
        <dbReference type="ARBA" id="ARBA00022676"/>
    </source>
</evidence>
<dbReference type="InterPro" id="IPR002654">
    <property type="entry name" value="Glyco_trans_25"/>
</dbReference>
<dbReference type="InterPro" id="IPR050757">
    <property type="entry name" value="Collagen_mod_GT25"/>
</dbReference>
<gene>
    <name evidence="5" type="ORF">C8A01DRAFT_14683</name>
</gene>
<comment type="caution">
    <text evidence="5">The sequence shown here is derived from an EMBL/GenBank/DDBJ whole genome shotgun (WGS) entry which is preliminary data.</text>
</comment>
<protein>
    <submittedName>
        <fullName evidence="5">Uncharacterized protein</fullName>
    </submittedName>
</protein>
<keyword evidence="2" id="KW-0328">Glycosyltransferase</keyword>
<dbReference type="PANTHER" id="PTHR10730">
    <property type="entry name" value="PROCOLLAGEN-LYSINE,2-OXOGLUTARATE 5-DIOXYGENASE/GLYCOSYLTRANSFERASE 25 FAMILY MEMBER"/>
    <property type="match status" value="1"/>
</dbReference>
<evidence type="ECO:0000256" key="3">
    <source>
        <dbReference type="ARBA" id="ARBA00022679"/>
    </source>
</evidence>
<keyword evidence="6" id="KW-1185">Reference proteome</keyword>
<reference evidence="6" key="1">
    <citation type="journal article" date="2023" name="Mol. Phylogenet. Evol.">
        <title>Genome-scale phylogeny and comparative genomics of the fungal order Sordariales.</title>
        <authorList>
            <person name="Hensen N."/>
            <person name="Bonometti L."/>
            <person name="Westerberg I."/>
            <person name="Brannstrom I.O."/>
            <person name="Guillou S."/>
            <person name="Cros-Aarteil S."/>
            <person name="Calhoun S."/>
            <person name="Haridas S."/>
            <person name="Kuo A."/>
            <person name="Mondo S."/>
            <person name="Pangilinan J."/>
            <person name="Riley R."/>
            <person name="LaButti K."/>
            <person name="Andreopoulos B."/>
            <person name="Lipzen A."/>
            <person name="Chen C."/>
            <person name="Yan M."/>
            <person name="Daum C."/>
            <person name="Ng V."/>
            <person name="Clum A."/>
            <person name="Steindorff A."/>
            <person name="Ohm R.A."/>
            <person name="Martin F."/>
            <person name="Silar P."/>
            <person name="Natvig D.O."/>
            <person name="Lalanne C."/>
            <person name="Gautier V."/>
            <person name="Ament-Velasquez S.L."/>
            <person name="Kruys A."/>
            <person name="Hutchinson M.I."/>
            <person name="Powell A.J."/>
            <person name="Barry K."/>
            <person name="Miller A.N."/>
            <person name="Grigoriev I.V."/>
            <person name="Debuchy R."/>
            <person name="Gladieux P."/>
            <person name="Hiltunen Thoren M."/>
            <person name="Johannesson H."/>
        </authorList>
    </citation>
    <scope>NUCLEOTIDE SEQUENCE [LARGE SCALE GENOMIC DNA]</scope>
    <source>
        <strain evidence="6">CBS 284.82</strain>
    </source>
</reference>
<evidence type="ECO:0000313" key="5">
    <source>
        <dbReference type="EMBL" id="KAK4041602.1"/>
    </source>
</evidence>
<feature type="region of interest" description="Disordered" evidence="4">
    <location>
        <begin position="185"/>
        <end position="212"/>
    </location>
</feature>
<evidence type="ECO:0000313" key="6">
    <source>
        <dbReference type="Proteomes" id="UP001303115"/>
    </source>
</evidence>
<dbReference type="AlphaFoldDB" id="A0AAN6ST49"/>
<dbReference type="CDD" id="cd06532">
    <property type="entry name" value="Glyco_transf_25"/>
    <property type="match status" value="1"/>
</dbReference>
<dbReference type="PANTHER" id="PTHR10730:SF53">
    <property type="entry name" value="GLYCOSYLTRANSFERASE 25 FAMILY MEMBER"/>
    <property type="match status" value="1"/>
</dbReference>
<keyword evidence="3" id="KW-0808">Transferase</keyword>
<dbReference type="EMBL" id="MU854354">
    <property type="protein sequence ID" value="KAK4041602.1"/>
    <property type="molecule type" value="Genomic_DNA"/>
</dbReference>
<sequence length="413" mass="45883">MARWRPIHLIILLWFVVSLIFIARRYIAPFRGSFDLPGLRHVPVEGHDESVLREASIEHASNSTLGFHAIYYINMKARYDRSDAASLQAYIFGLNLHAYPGVEPDMTGTVGMPPTHRPSALKIGEKGSWRAHVNVWAEMVRNKLPPVLIMESDATWDINVRPIMGNLNKHFVEFLRHINSTPVHDPSWGGKENHHHPHTASPPPPTPPLPIPYTPTDPWLNTHWDPLSLGHCYEHPPQDKKEPHLIYPDPSVPLGNSYFGLPLGHERVIRRWGGITCTTAYALSHTGAAKLLLCSAVDLDNPADLLIRRLTLSGGLVAYSVSPPVVAQWVYRRGVGMGGAQSDVHGAGGDGEQQDMPGDVGMLGWEEVGRTGTVWGYYYENVTFDKMALGVVWREIMGGAVLADSWYDTESGN</sequence>
<accession>A0AAN6ST49</accession>
<comment type="similarity">
    <text evidence="1">Belongs to the glycosyltransferase 25 family.</text>
</comment>
<dbReference type="GO" id="GO:0016740">
    <property type="term" value="F:transferase activity"/>
    <property type="evidence" value="ECO:0007669"/>
    <property type="project" value="UniProtKB-KW"/>
</dbReference>